<evidence type="ECO:0000256" key="3">
    <source>
        <dbReference type="ARBA" id="ARBA00022553"/>
    </source>
</evidence>
<dbReference type="CDD" id="cd00082">
    <property type="entry name" value="HisKA"/>
    <property type="match status" value="1"/>
</dbReference>
<dbReference type="SUPFAM" id="SSF55781">
    <property type="entry name" value="GAF domain-like"/>
    <property type="match status" value="1"/>
</dbReference>
<name>A0A4U7B7C7_9PEZI</name>
<dbReference type="InterPro" id="IPR036097">
    <property type="entry name" value="HisK_dim/P_sf"/>
</dbReference>
<dbReference type="InterPro" id="IPR011006">
    <property type="entry name" value="CheY-like_superfamily"/>
</dbReference>
<dbReference type="GO" id="GO:0005886">
    <property type="term" value="C:plasma membrane"/>
    <property type="evidence" value="ECO:0007669"/>
    <property type="project" value="TreeGrafter"/>
</dbReference>
<dbReference type="PANTHER" id="PTHR43047:SF72">
    <property type="entry name" value="OSMOSENSING HISTIDINE PROTEIN KINASE SLN1"/>
    <property type="match status" value="1"/>
</dbReference>
<dbReference type="Pfam" id="PF00072">
    <property type="entry name" value="Response_reg"/>
    <property type="match status" value="1"/>
</dbReference>
<reference evidence="9 10" key="1">
    <citation type="submission" date="2018-02" db="EMBL/GenBank/DDBJ databases">
        <title>Draft genome sequences of Elsinoe sp., causing black scab on jojoba.</title>
        <authorList>
            <person name="Stodart B."/>
            <person name="Jeffress S."/>
            <person name="Ash G."/>
            <person name="Arun Chinnappa K."/>
        </authorList>
    </citation>
    <scope>NUCLEOTIDE SEQUENCE [LARGE SCALE GENOMIC DNA]</scope>
    <source>
        <strain evidence="9 10">Hillstone_2</strain>
    </source>
</reference>
<gene>
    <name evidence="9" type="ORF">C1H76_3285</name>
</gene>
<accession>A0A4U7B7C7</accession>
<dbReference type="InterPro" id="IPR005467">
    <property type="entry name" value="His_kinase_dom"/>
</dbReference>
<evidence type="ECO:0000256" key="5">
    <source>
        <dbReference type="ARBA" id="ARBA00022777"/>
    </source>
</evidence>
<dbReference type="PANTHER" id="PTHR43047">
    <property type="entry name" value="TWO-COMPONENT HISTIDINE PROTEIN KINASE"/>
    <property type="match status" value="1"/>
</dbReference>
<feature type="modified residue" description="4-aspartylphosphate" evidence="6">
    <location>
        <position position="889"/>
    </location>
</feature>
<keyword evidence="5 9" id="KW-0418">Kinase</keyword>
<keyword evidence="4" id="KW-0808">Transferase</keyword>
<comment type="caution">
    <text evidence="9">The sequence shown here is derived from an EMBL/GenBank/DDBJ whole genome shotgun (WGS) entry which is preliminary data.</text>
</comment>
<dbReference type="PROSITE" id="PS50109">
    <property type="entry name" value="HIS_KIN"/>
    <property type="match status" value="1"/>
</dbReference>
<evidence type="ECO:0000259" key="7">
    <source>
        <dbReference type="PROSITE" id="PS50109"/>
    </source>
</evidence>
<evidence type="ECO:0000256" key="2">
    <source>
        <dbReference type="ARBA" id="ARBA00012438"/>
    </source>
</evidence>
<dbReference type="InterPro" id="IPR036890">
    <property type="entry name" value="HATPase_C_sf"/>
</dbReference>
<protein>
    <recommendedName>
        <fullName evidence="2">histidine kinase</fullName>
        <ecNumber evidence="2">2.7.13.3</ecNumber>
    </recommendedName>
</protein>
<dbReference type="InterPro" id="IPR001789">
    <property type="entry name" value="Sig_transdc_resp-reg_receiver"/>
</dbReference>
<dbReference type="EC" id="2.7.13.3" evidence="2"/>
<proteinExistence type="predicted"/>
<dbReference type="PROSITE" id="PS50110">
    <property type="entry name" value="RESPONSE_REGULATORY"/>
    <property type="match status" value="1"/>
</dbReference>
<dbReference type="Gene3D" id="3.40.50.2300">
    <property type="match status" value="1"/>
</dbReference>
<evidence type="ECO:0000256" key="6">
    <source>
        <dbReference type="PROSITE-ProRule" id="PRU00169"/>
    </source>
</evidence>
<evidence type="ECO:0000259" key="8">
    <source>
        <dbReference type="PROSITE" id="PS50110"/>
    </source>
</evidence>
<evidence type="ECO:0000313" key="9">
    <source>
        <dbReference type="EMBL" id="TKX24676.1"/>
    </source>
</evidence>
<dbReference type="SUPFAM" id="SSF55874">
    <property type="entry name" value="ATPase domain of HSP90 chaperone/DNA topoisomerase II/histidine kinase"/>
    <property type="match status" value="1"/>
</dbReference>
<dbReference type="Gene3D" id="3.30.450.40">
    <property type="match status" value="1"/>
</dbReference>
<dbReference type="Proteomes" id="UP000308133">
    <property type="component" value="Unassembled WGS sequence"/>
</dbReference>
<dbReference type="SMART" id="SM00388">
    <property type="entry name" value="HisKA"/>
    <property type="match status" value="1"/>
</dbReference>
<dbReference type="Gene3D" id="1.10.287.130">
    <property type="match status" value="1"/>
</dbReference>
<dbReference type="GO" id="GO:0000155">
    <property type="term" value="F:phosphorelay sensor kinase activity"/>
    <property type="evidence" value="ECO:0007669"/>
    <property type="project" value="InterPro"/>
</dbReference>
<dbReference type="CDD" id="cd17546">
    <property type="entry name" value="REC_hyHK_CKI1_RcsC-like"/>
    <property type="match status" value="1"/>
</dbReference>
<feature type="domain" description="Response regulatory" evidence="8">
    <location>
        <begin position="835"/>
        <end position="992"/>
    </location>
</feature>
<organism evidence="9 10">
    <name type="scientific">Elsinoe australis</name>
    <dbReference type="NCBI Taxonomy" id="40998"/>
    <lineage>
        <taxon>Eukaryota</taxon>
        <taxon>Fungi</taxon>
        <taxon>Dikarya</taxon>
        <taxon>Ascomycota</taxon>
        <taxon>Pezizomycotina</taxon>
        <taxon>Dothideomycetes</taxon>
        <taxon>Dothideomycetidae</taxon>
        <taxon>Myriangiales</taxon>
        <taxon>Elsinoaceae</taxon>
        <taxon>Elsinoe</taxon>
    </lineage>
</organism>
<dbReference type="InterPro" id="IPR029016">
    <property type="entry name" value="GAF-like_dom_sf"/>
</dbReference>
<dbReference type="SMART" id="SM00387">
    <property type="entry name" value="HATPase_c"/>
    <property type="match status" value="1"/>
</dbReference>
<sequence length="993" mass="110777">MPVRPFIPEADLEEDVAAGVAQEKPRPTTIGPVFDAWSQTKPLESPQGHARDLYPEFMSQGLLTPPSPPANYKDGDYLAPVLSRNEYFRLTKFWYYTRDLFQDKDLLSKLQVKLDLLRDFVGWEMAICGVLDNRVYHRVVTSGLELALLPRREATCSHTIHGTGSKDVFMIPDMSKDWRFKDSPHVTHGGLRSYAGTALRFNVDGRGAVALGSLCVASNTPDAPLNKFQKDALIRLSDMITTEIIDRQRLRRRDTQRLMNERITRATSLDDHDKVEKAIMTTLSEMYPESHVDIRYARTQYITLHDDREIPLSDIVHGLWEDSALIDRLIVTNNHLELKSERTVRAVVGRFWSSPVSNVLVVCTNEITQVYDEIDAWFVDRCSTVLSQIAQQRSLQEAREAKEQFLRGITHRLRTPLHGVLGSVDILTEELAAGHFFQEDSPSSISNTPGIVEDALALVKSNSSSSFKASDVLRTIQNSGRELMSTVNNMIKLNRWAEMANAPIDPSLNDISNLEEMLIEETAKMLPDAEVERLCVFFDNELPKHTNTALIDVNLIKEVLQSVLLNAFQYTRMGCVIVTTSLSEDGNDLIFEVKDTGCGIHSENRERIFNAYEKEDVHGRGVGLGLTLASKIACAMDGSVQLINSAPNAGSTFRVTFKGPALGCRFGMPAPVKRTSKSQLTKFAIVPDRPPTFTLQHLVKYLQRRGLQLTESSDDCLLLVSYYPLPDLFKEYLQAARDFKGTAVCLIPSSEDRAQLQQDYPHVSFLTGPFTSKRMDDIMEYLEDVYTKQHSGADGASSDHCIPDGVSAAVALPTGIPSMLPTHVAKRGHDMVTPNVLLVDDNLINLRIIRMYCEKRHLPHKTATDGLEAIEAYKTGLERNCAHQLILMDLQMPNCDGIEACEQIRKIEQENGLEAAVIFIGTDNSLQKPAPTNITSSLSASSLLIEPLAAILTHRDDTTDVYESLSPESGICDGLGLQQSGPSRDFTISHDFV</sequence>
<dbReference type="Pfam" id="PF02518">
    <property type="entry name" value="HATPase_c"/>
    <property type="match status" value="1"/>
</dbReference>
<comment type="catalytic activity">
    <reaction evidence="1">
        <text>ATP + protein L-histidine = ADP + protein N-phospho-L-histidine.</text>
        <dbReference type="EC" id="2.7.13.3"/>
    </reaction>
</comment>
<dbReference type="SUPFAM" id="SSF47384">
    <property type="entry name" value="Homodimeric domain of signal transducing histidine kinase"/>
    <property type="match status" value="1"/>
</dbReference>
<dbReference type="InterPro" id="IPR004358">
    <property type="entry name" value="Sig_transdc_His_kin-like_C"/>
</dbReference>
<evidence type="ECO:0000256" key="1">
    <source>
        <dbReference type="ARBA" id="ARBA00000085"/>
    </source>
</evidence>
<dbReference type="InterPro" id="IPR003594">
    <property type="entry name" value="HATPase_dom"/>
</dbReference>
<dbReference type="EMBL" id="PTQR01000039">
    <property type="protein sequence ID" value="TKX24676.1"/>
    <property type="molecule type" value="Genomic_DNA"/>
</dbReference>
<dbReference type="SUPFAM" id="SSF52172">
    <property type="entry name" value="CheY-like"/>
    <property type="match status" value="1"/>
</dbReference>
<keyword evidence="3 6" id="KW-0597">Phosphoprotein</keyword>
<feature type="domain" description="Histidine kinase" evidence="7">
    <location>
        <begin position="408"/>
        <end position="661"/>
    </location>
</feature>
<dbReference type="PRINTS" id="PR00344">
    <property type="entry name" value="BCTRLSENSOR"/>
</dbReference>
<dbReference type="Pfam" id="PF00512">
    <property type="entry name" value="HisKA"/>
    <property type="match status" value="1"/>
</dbReference>
<evidence type="ECO:0000313" key="10">
    <source>
        <dbReference type="Proteomes" id="UP000308133"/>
    </source>
</evidence>
<dbReference type="SMART" id="SM00448">
    <property type="entry name" value="REC"/>
    <property type="match status" value="1"/>
</dbReference>
<dbReference type="AlphaFoldDB" id="A0A4U7B7C7"/>
<dbReference type="GO" id="GO:0009927">
    <property type="term" value="F:histidine phosphotransfer kinase activity"/>
    <property type="evidence" value="ECO:0007669"/>
    <property type="project" value="TreeGrafter"/>
</dbReference>
<dbReference type="Gene3D" id="3.30.565.10">
    <property type="entry name" value="Histidine kinase-like ATPase, C-terminal domain"/>
    <property type="match status" value="1"/>
</dbReference>
<dbReference type="InterPro" id="IPR003661">
    <property type="entry name" value="HisK_dim/P_dom"/>
</dbReference>
<evidence type="ECO:0000256" key="4">
    <source>
        <dbReference type="ARBA" id="ARBA00022679"/>
    </source>
</evidence>